<gene>
    <name evidence="1" type="ORF">LVIROSA_LOCUS1588</name>
</gene>
<evidence type="ECO:0000313" key="1">
    <source>
        <dbReference type="EMBL" id="CAH1413631.1"/>
    </source>
</evidence>
<organism evidence="1 2">
    <name type="scientific">Lactuca virosa</name>
    <dbReference type="NCBI Taxonomy" id="75947"/>
    <lineage>
        <taxon>Eukaryota</taxon>
        <taxon>Viridiplantae</taxon>
        <taxon>Streptophyta</taxon>
        <taxon>Embryophyta</taxon>
        <taxon>Tracheophyta</taxon>
        <taxon>Spermatophyta</taxon>
        <taxon>Magnoliopsida</taxon>
        <taxon>eudicotyledons</taxon>
        <taxon>Gunneridae</taxon>
        <taxon>Pentapetalae</taxon>
        <taxon>asterids</taxon>
        <taxon>campanulids</taxon>
        <taxon>Asterales</taxon>
        <taxon>Asteraceae</taxon>
        <taxon>Cichorioideae</taxon>
        <taxon>Cichorieae</taxon>
        <taxon>Lactucinae</taxon>
        <taxon>Lactuca</taxon>
    </lineage>
</organism>
<reference evidence="1 2" key="1">
    <citation type="submission" date="2022-01" db="EMBL/GenBank/DDBJ databases">
        <authorList>
            <person name="Xiong W."/>
            <person name="Schranz E."/>
        </authorList>
    </citation>
    <scope>NUCLEOTIDE SEQUENCE [LARGE SCALE GENOMIC DNA]</scope>
</reference>
<dbReference type="Proteomes" id="UP001157418">
    <property type="component" value="Unassembled WGS sequence"/>
</dbReference>
<dbReference type="EMBL" id="CAKMRJ010000001">
    <property type="protein sequence ID" value="CAH1413631.1"/>
    <property type="molecule type" value="Genomic_DNA"/>
</dbReference>
<sequence>MGFFSNQLDLMFDIWKDVSGNVCYCVKSVDRDWKVLSSTNVQYKSCKIDNKIVQMTAFGFLAFFPNSISISTYLRVLRKCQPISATEITLEELQKVKTGLHCLHQTSTIYSGRAKNGHLRKKIAHIDCTQRAIKIMEDAKSPGVVINLSSASGGVVMFIGSLSTYNGKGICVDVLCPEGDKSSVSSFFNGLQVDEKLW</sequence>
<name>A0AAU9LFS6_9ASTR</name>
<keyword evidence="2" id="KW-1185">Reference proteome</keyword>
<comment type="caution">
    <text evidence="1">The sequence shown here is derived from an EMBL/GenBank/DDBJ whole genome shotgun (WGS) entry which is preliminary data.</text>
</comment>
<proteinExistence type="predicted"/>
<protein>
    <submittedName>
        <fullName evidence="1">Uncharacterized protein</fullName>
    </submittedName>
</protein>
<evidence type="ECO:0000313" key="2">
    <source>
        <dbReference type="Proteomes" id="UP001157418"/>
    </source>
</evidence>
<accession>A0AAU9LFS6</accession>
<dbReference type="AlphaFoldDB" id="A0AAU9LFS6"/>